<dbReference type="Pfam" id="PF01545">
    <property type="entry name" value="Cation_efflux"/>
    <property type="match status" value="1"/>
</dbReference>
<accession>A0A813YTL5</accession>
<keyword evidence="8" id="KW-0770">Synapse</keyword>
<comment type="similarity">
    <text evidence="3">Belongs to the TMEM163 family.</text>
</comment>
<comment type="caution">
    <text evidence="13">The sequence shown here is derived from an EMBL/GenBank/DDBJ whole genome shotgun (WGS) entry which is preliminary data.</text>
</comment>
<name>A0A813YTL5_ADIRI</name>
<evidence type="ECO:0000256" key="8">
    <source>
        <dbReference type="ARBA" id="ARBA00023018"/>
    </source>
</evidence>
<evidence type="ECO:0000256" key="7">
    <source>
        <dbReference type="ARBA" id="ARBA00022989"/>
    </source>
</evidence>
<evidence type="ECO:0000256" key="9">
    <source>
        <dbReference type="ARBA" id="ARBA00023136"/>
    </source>
</evidence>
<evidence type="ECO:0000256" key="11">
    <source>
        <dbReference type="SAM" id="Phobius"/>
    </source>
</evidence>
<dbReference type="Proteomes" id="UP000663852">
    <property type="component" value="Unassembled WGS sequence"/>
</dbReference>
<feature type="transmembrane region" description="Helical" evidence="11">
    <location>
        <begin position="74"/>
        <end position="92"/>
    </location>
</feature>
<keyword evidence="7 11" id="KW-1133">Transmembrane helix</keyword>
<dbReference type="OrthoDB" id="5980560at2759"/>
<evidence type="ECO:0000313" key="13">
    <source>
        <dbReference type="EMBL" id="CAF0888877.1"/>
    </source>
</evidence>
<evidence type="ECO:0000313" key="14">
    <source>
        <dbReference type="Proteomes" id="UP000663852"/>
    </source>
</evidence>
<dbReference type="InterPro" id="IPR058533">
    <property type="entry name" value="Cation_efflux_TM"/>
</dbReference>
<evidence type="ECO:0000256" key="4">
    <source>
        <dbReference type="ARBA" id="ARBA00022692"/>
    </source>
</evidence>
<dbReference type="GO" id="GO:0008324">
    <property type="term" value="F:monoatomic cation transmembrane transporter activity"/>
    <property type="evidence" value="ECO:0007669"/>
    <property type="project" value="InterPro"/>
</dbReference>
<dbReference type="SUPFAM" id="SSF161111">
    <property type="entry name" value="Cation efflux protein transmembrane domain-like"/>
    <property type="match status" value="1"/>
</dbReference>
<feature type="transmembrane region" description="Helical" evidence="11">
    <location>
        <begin position="40"/>
        <end position="62"/>
    </location>
</feature>
<dbReference type="GO" id="GO:0030672">
    <property type="term" value="C:synaptic vesicle membrane"/>
    <property type="evidence" value="ECO:0007669"/>
    <property type="project" value="UniProtKB-SubCell"/>
</dbReference>
<proteinExistence type="inferred from homology"/>
<dbReference type="PANTHER" id="PTHR31937">
    <property type="entry name" value="TRANSMEMBRANE PROTEIN 163"/>
    <property type="match status" value="1"/>
</dbReference>
<dbReference type="InterPro" id="IPR026765">
    <property type="entry name" value="Tmem163"/>
</dbReference>
<dbReference type="EMBL" id="CAJNOJ010000030">
    <property type="protein sequence ID" value="CAF0888877.1"/>
    <property type="molecule type" value="Genomic_DNA"/>
</dbReference>
<feature type="transmembrane region" description="Helical" evidence="11">
    <location>
        <begin position="142"/>
        <end position="163"/>
    </location>
</feature>
<evidence type="ECO:0000256" key="2">
    <source>
        <dbReference type="ARBA" id="ARBA00004644"/>
    </source>
</evidence>
<dbReference type="InterPro" id="IPR027469">
    <property type="entry name" value="Cation_efflux_TMD_sf"/>
</dbReference>
<dbReference type="GO" id="GO:0031901">
    <property type="term" value="C:early endosome membrane"/>
    <property type="evidence" value="ECO:0007669"/>
    <property type="project" value="UniProtKB-SubCell"/>
</dbReference>
<evidence type="ECO:0000256" key="3">
    <source>
        <dbReference type="ARBA" id="ARBA00008731"/>
    </source>
</evidence>
<comment type="subcellular location">
    <subcellularLocation>
        <location evidence="2">Cytoplasmic vesicle</location>
        <location evidence="2">Secretory vesicle</location>
        <location evidence="2">Synaptic vesicle membrane</location>
        <topology evidence="2">Multi-pass membrane protein</topology>
    </subcellularLocation>
    <subcellularLocation>
        <location evidence="1">Early endosome membrane</location>
    </subcellularLocation>
</comment>
<protein>
    <recommendedName>
        <fullName evidence="12">Cation efflux protein transmembrane domain-containing protein</fullName>
    </recommendedName>
</protein>
<sequence>MIVSRNYRAMNGFPQTDSSRNNPLQLDPINPEEFQRLRPIAFWSCVLSFIVDIALGVTAFINCIRTESFVGFSYSVHTFMDSMCTGFVSWHLRGSTIADSQRRDTLACCVIGALFIGSFLAIESRAIQSMISPPTVRPDRTVVIYSFIHIIVFTVLSIIKIRISKKIRSKSLKFDTLNSIIGIIMVLPLIIWDRVVFINKVTHLDDLIQALMALFLFVAGGKLILDSITIMNTEYERKIREGKVKKMLEETDEDAIVLSGIKATNYDIGT</sequence>
<dbReference type="PANTHER" id="PTHR31937:SF2">
    <property type="entry name" value="TRANSMEMBRANE PROTEIN 163"/>
    <property type="match status" value="1"/>
</dbReference>
<evidence type="ECO:0000259" key="12">
    <source>
        <dbReference type="Pfam" id="PF01545"/>
    </source>
</evidence>
<gene>
    <name evidence="13" type="ORF">EDS130_LOCUS9176</name>
</gene>
<reference evidence="13" key="1">
    <citation type="submission" date="2021-02" db="EMBL/GenBank/DDBJ databases">
        <authorList>
            <person name="Nowell W R."/>
        </authorList>
    </citation>
    <scope>NUCLEOTIDE SEQUENCE</scope>
</reference>
<dbReference type="Gene3D" id="1.20.1510.10">
    <property type="entry name" value="Cation efflux protein transmembrane domain"/>
    <property type="match status" value="1"/>
</dbReference>
<keyword evidence="10" id="KW-0968">Cytoplasmic vesicle</keyword>
<feature type="transmembrane region" description="Helical" evidence="11">
    <location>
        <begin position="175"/>
        <end position="195"/>
    </location>
</feature>
<feature type="transmembrane region" description="Helical" evidence="11">
    <location>
        <begin position="104"/>
        <end position="122"/>
    </location>
</feature>
<dbReference type="AlphaFoldDB" id="A0A813YTL5"/>
<keyword evidence="9 11" id="KW-0472">Membrane</keyword>
<keyword evidence="5" id="KW-0967">Endosome</keyword>
<keyword evidence="6" id="KW-0862">Zinc</keyword>
<evidence type="ECO:0000256" key="5">
    <source>
        <dbReference type="ARBA" id="ARBA00022753"/>
    </source>
</evidence>
<evidence type="ECO:0000256" key="6">
    <source>
        <dbReference type="ARBA" id="ARBA00022833"/>
    </source>
</evidence>
<evidence type="ECO:0000256" key="10">
    <source>
        <dbReference type="ARBA" id="ARBA00023329"/>
    </source>
</evidence>
<evidence type="ECO:0000256" key="1">
    <source>
        <dbReference type="ARBA" id="ARBA00004146"/>
    </source>
</evidence>
<feature type="domain" description="Cation efflux protein transmembrane" evidence="12">
    <location>
        <begin position="46"/>
        <end position="230"/>
    </location>
</feature>
<feature type="transmembrane region" description="Helical" evidence="11">
    <location>
        <begin position="207"/>
        <end position="225"/>
    </location>
</feature>
<keyword evidence="4 11" id="KW-0812">Transmembrane</keyword>
<organism evidence="13 14">
    <name type="scientific">Adineta ricciae</name>
    <name type="common">Rotifer</name>
    <dbReference type="NCBI Taxonomy" id="249248"/>
    <lineage>
        <taxon>Eukaryota</taxon>
        <taxon>Metazoa</taxon>
        <taxon>Spiralia</taxon>
        <taxon>Gnathifera</taxon>
        <taxon>Rotifera</taxon>
        <taxon>Eurotatoria</taxon>
        <taxon>Bdelloidea</taxon>
        <taxon>Adinetida</taxon>
        <taxon>Adinetidae</taxon>
        <taxon>Adineta</taxon>
    </lineage>
</organism>